<keyword evidence="1" id="KW-0732">Signal</keyword>
<dbReference type="KEGG" id="dli:dnl_23840"/>
<dbReference type="InterPro" id="IPR038404">
    <property type="entry name" value="TRAP_DctP_sf"/>
</dbReference>
<dbReference type="EMBL" id="CP061799">
    <property type="protein sequence ID" value="QTA80097.1"/>
    <property type="molecule type" value="Genomic_DNA"/>
</dbReference>
<reference evidence="2" key="1">
    <citation type="journal article" date="2021" name="Microb. Physiol.">
        <title>Proteogenomic Insights into the Physiology of Marine, Sulfate-Reducing, Filamentous Desulfonema limicola and Desulfonema magnum.</title>
        <authorList>
            <person name="Schnaars V."/>
            <person name="Wohlbrand L."/>
            <person name="Scheve S."/>
            <person name="Hinrichs C."/>
            <person name="Reinhardt R."/>
            <person name="Rabus R."/>
        </authorList>
    </citation>
    <scope>NUCLEOTIDE SEQUENCE</scope>
    <source>
        <strain evidence="2">5ac10</strain>
    </source>
</reference>
<dbReference type="PANTHER" id="PTHR33376">
    <property type="match status" value="1"/>
</dbReference>
<dbReference type="NCBIfam" id="NF037995">
    <property type="entry name" value="TRAP_S1"/>
    <property type="match status" value="1"/>
</dbReference>
<proteinExistence type="predicted"/>
<evidence type="ECO:0000313" key="2">
    <source>
        <dbReference type="EMBL" id="QTA80097.1"/>
    </source>
</evidence>
<dbReference type="RefSeq" id="WP_207691772.1">
    <property type="nucleotide sequence ID" value="NZ_CP061799.1"/>
</dbReference>
<protein>
    <submittedName>
        <fullName evidence="2">C4-TRAP dicarboxylate transporter periplasmatic binding protein</fullName>
    </submittedName>
</protein>
<dbReference type="GO" id="GO:0055085">
    <property type="term" value="P:transmembrane transport"/>
    <property type="evidence" value="ECO:0007669"/>
    <property type="project" value="InterPro"/>
</dbReference>
<keyword evidence="3" id="KW-1185">Reference proteome</keyword>
<evidence type="ECO:0000256" key="1">
    <source>
        <dbReference type="ARBA" id="ARBA00022729"/>
    </source>
</evidence>
<dbReference type="InterPro" id="IPR018389">
    <property type="entry name" value="DctP_fam"/>
</dbReference>
<dbReference type="AlphaFoldDB" id="A0A975GGC3"/>
<gene>
    <name evidence="2" type="primary">dctP2</name>
    <name evidence="2" type="ORF">dnl_23840</name>
</gene>
<dbReference type="Pfam" id="PF03480">
    <property type="entry name" value="DctP"/>
    <property type="match status" value="1"/>
</dbReference>
<organism evidence="2 3">
    <name type="scientific">Desulfonema limicola</name>
    <dbReference type="NCBI Taxonomy" id="45656"/>
    <lineage>
        <taxon>Bacteria</taxon>
        <taxon>Pseudomonadati</taxon>
        <taxon>Thermodesulfobacteriota</taxon>
        <taxon>Desulfobacteria</taxon>
        <taxon>Desulfobacterales</taxon>
        <taxon>Desulfococcaceae</taxon>
        <taxon>Desulfonema</taxon>
    </lineage>
</organism>
<dbReference type="CDD" id="cd13665">
    <property type="entry name" value="PBP2_TRAP_Dctp3_4"/>
    <property type="match status" value="1"/>
</dbReference>
<dbReference type="Gene3D" id="3.40.190.170">
    <property type="entry name" value="Bacterial extracellular solute-binding protein, family 7"/>
    <property type="match status" value="1"/>
</dbReference>
<sequence length="343" mass="39144">MKKQIMGLLVSIFFIFVFTSGVYAKTITLRFAHQNPDTGLSSTQCVDPWLRKVEEATKGQVKIQAFYGQTLAKGKDMWNATKTGITDIAWCFHGYWPGMTPLSDVISLPALPFKSAEKGSEVLWKLYEQFPEIQNEYKDVKVLLFYTSEPYSLITIKKQVKTVEDMKGMKIRMSGGPSTDMVKALGGVPMLIPMPDNYISLQKGVIDGMGAPWEAIHVWRFYEVVDYYTEVPFPAVYFSIAMNKNKWNSLPKDIQDAIMSVGGEFGSKFWGKNFFDLMKAEGVKKIKEQGQGDHIYELTQEEREKWIEIGGRPVWEQWVKTMEAQGHKNARQILETTIKLAQE</sequence>
<dbReference type="PANTHER" id="PTHR33376:SF15">
    <property type="entry name" value="BLL6794 PROTEIN"/>
    <property type="match status" value="1"/>
</dbReference>
<accession>A0A975GGC3</accession>
<evidence type="ECO:0000313" key="3">
    <source>
        <dbReference type="Proteomes" id="UP000663720"/>
    </source>
</evidence>
<dbReference type="Proteomes" id="UP000663720">
    <property type="component" value="Chromosome"/>
</dbReference>
<name>A0A975GGC3_9BACT</name>